<comment type="caution">
    <text evidence="2">The sequence shown here is derived from an EMBL/GenBank/DDBJ whole genome shotgun (WGS) entry which is preliminary data.</text>
</comment>
<dbReference type="SUPFAM" id="SSF47336">
    <property type="entry name" value="ACP-like"/>
    <property type="match status" value="1"/>
</dbReference>
<dbReference type="Pfam" id="PF00550">
    <property type="entry name" value="PP-binding"/>
    <property type="match status" value="1"/>
</dbReference>
<dbReference type="EMBL" id="JARVKM010000014">
    <property type="protein sequence ID" value="KAK9778661.1"/>
    <property type="molecule type" value="Genomic_DNA"/>
</dbReference>
<evidence type="ECO:0000313" key="2">
    <source>
        <dbReference type="EMBL" id="KAK9778661.1"/>
    </source>
</evidence>
<dbReference type="InterPro" id="IPR036736">
    <property type="entry name" value="ACP-like_sf"/>
</dbReference>
<accession>A0ABR2XYF0</accession>
<dbReference type="Gene3D" id="1.10.1200.10">
    <property type="entry name" value="ACP-like"/>
    <property type="match status" value="1"/>
</dbReference>
<organism evidence="2 3">
    <name type="scientific">Seiridium cardinale</name>
    <dbReference type="NCBI Taxonomy" id="138064"/>
    <lineage>
        <taxon>Eukaryota</taxon>
        <taxon>Fungi</taxon>
        <taxon>Dikarya</taxon>
        <taxon>Ascomycota</taxon>
        <taxon>Pezizomycotina</taxon>
        <taxon>Sordariomycetes</taxon>
        <taxon>Xylariomycetidae</taxon>
        <taxon>Amphisphaeriales</taxon>
        <taxon>Sporocadaceae</taxon>
        <taxon>Seiridium</taxon>
    </lineage>
</organism>
<protein>
    <recommendedName>
        <fullName evidence="1">Carrier domain-containing protein</fullName>
    </recommendedName>
</protein>
<sequence length="190" mass="22047">MRCETEVTYLSRHFGTLDIELPQTFNDIKNHAKDLIQQLIRELFDEVFNISRPEDVEDTMSLAELGVDSLTSMHIVLYLRSHTGLPLELDTFVECHTLRDIERKFVVLLNSQILVEEVMGTKGFEDMPRWRRWRDPAVTLSILGAEISWTGVEQPCRATWRIEASLWHIGRQWLNSASPQYMAYVNGPGR</sequence>
<keyword evidence="3" id="KW-1185">Reference proteome</keyword>
<feature type="domain" description="Carrier" evidence="1">
    <location>
        <begin position="34"/>
        <end position="109"/>
    </location>
</feature>
<dbReference type="PROSITE" id="PS50075">
    <property type="entry name" value="CARRIER"/>
    <property type="match status" value="1"/>
</dbReference>
<dbReference type="Proteomes" id="UP001465668">
    <property type="component" value="Unassembled WGS sequence"/>
</dbReference>
<dbReference type="InterPro" id="IPR009081">
    <property type="entry name" value="PP-bd_ACP"/>
</dbReference>
<name>A0ABR2XYF0_9PEZI</name>
<reference evidence="2 3" key="1">
    <citation type="submission" date="2024-02" db="EMBL/GenBank/DDBJ databases">
        <title>First draft genome assembly of two strains of Seiridium cardinale.</title>
        <authorList>
            <person name="Emiliani G."/>
            <person name="Scali E."/>
        </authorList>
    </citation>
    <scope>NUCLEOTIDE SEQUENCE [LARGE SCALE GENOMIC DNA]</scope>
    <source>
        <strain evidence="2 3">BM-138-000479</strain>
    </source>
</reference>
<evidence type="ECO:0000313" key="3">
    <source>
        <dbReference type="Proteomes" id="UP001465668"/>
    </source>
</evidence>
<evidence type="ECO:0000259" key="1">
    <source>
        <dbReference type="PROSITE" id="PS50075"/>
    </source>
</evidence>
<proteinExistence type="predicted"/>
<gene>
    <name evidence="2" type="ORF">SCAR479_04284</name>
</gene>